<proteinExistence type="predicted"/>
<comment type="caution">
    <text evidence="1">The sequence shown here is derived from an EMBL/GenBank/DDBJ whole genome shotgun (WGS) entry which is preliminary data.</text>
</comment>
<organism evidence="1 2">
    <name type="scientific">Pyropia yezoensis</name>
    <name type="common">Susabi-nori</name>
    <name type="synonym">Porphyra yezoensis</name>
    <dbReference type="NCBI Taxonomy" id="2788"/>
    <lineage>
        <taxon>Eukaryota</taxon>
        <taxon>Rhodophyta</taxon>
        <taxon>Bangiophyceae</taxon>
        <taxon>Bangiales</taxon>
        <taxon>Bangiaceae</taxon>
        <taxon>Pyropia</taxon>
    </lineage>
</organism>
<evidence type="ECO:0000313" key="2">
    <source>
        <dbReference type="Proteomes" id="UP000798662"/>
    </source>
</evidence>
<gene>
    <name evidence="1" type="ORF">I4F81_002495</name>
</gene>
<dbReference type="Proteomes" id="UP000798662">
    <property type="component" value="Chromosome 1"/>
</dbReference>
<sequence>MGPDAVTSLVLRMCVEVTPPSSNGNHLPFILLMHLVMIMRNVVCMHNEEDMAALLAHLLEQVQGMKKVGNETSWLAGAMRVSRTTQDVRPCIMASKHIQKQPGELNSVLAFKMRNPQSLSWSWLCRNLRLRTRSYLRASPTPIPKVMSSEAAAVEQAVKEQVDATLVTLPTHCIPLFTRHSGETATHQAVAYMDFNWGTLHRESPVSAQLLAAARDRLLRGIAEDDGPSPVDGSATADAGAALSPAPGPTVRVGRTRPPTGRAGLPAGSTAMRKRRLVPPSGAAGRSAGVAKRRKTARSLRSPRVQEKMNRAHEAVVAAIMEEDERAAVAKPSDLVQQVSPNKLWPDGGVVVYAQFPFLLDLSWKQSGSWVALCRKAVCSPDGTSHGGT</sequence>
<protein>
    <submittedName>
        <fullName evidence="1">Uncharacterized protein</fullName>
    </submittedName>
</protein>
<reference evidence="1" key="1">
    <citation type="submission" date="2019-11" db="EMBL/GenBank/DDBJ databases">
        <title>Nori genome reveals adaptations in red seaweeds to the harsh intertidal environment.</title>
        <authorList>
            <person name="Wang D."/>
            <person name="Mao Y."/>
        </authorList>
    </citation>
    <scope>NUCLEOTIDE SEQUENCE</scope>
    <source>
        <tissue evidence="1">Gametophyte</tissue>
    </source>
</reference>
<dbReference type="EMBL" id="CM020618">
    <property type="protein sequence ID" value="KAK1859903.1"/>
    <property type="molecule type" value="Genomic_DNA"/>
</dbReference>
<evidence type="ECO:0000313" key="1">
    <source>
        <dbReference type="EMBL" id="KAK1859903.1"/>
    </source>
</evidence>
<accession>A0ACC3BQK5</accession>
<keyword evidence="2" id="KW-1185">Reference proteome</keyword>
<name>A0ACC3BQK5_PYRYE</name>